<keyword evidence="1" id="KW-1133">Transmembrane helix</keyword>
<reference evidence="2" key="3">
    <citation type="submission" date="2018-07" db="EMBL/GenBank/DDBJ databases">
        <title>WGS assembly of Glycine max.</title>
        <authorList>
            <person name="Schmutz J."/>
            <person name="Cannon S."/>
            <person name="Schlueter J."/>
            <person name="Ma J."/>
            <person name="Mitros T."/>
            <person name="Nelson W."/>
            <person name="Hyten D."/>
            <person name="Song Q."/>
            <person name="Thelen J."/>
            <person name="Cheng J."/>
            <person name="Xu D."/>
            <person name="Hellsten U."/>
            <person name="May G."/>
            <person name="Yu Y."/>
            <person name="Sakurai T."/>
            <person name="Umezawa T."/>
            <person name="Bhattacharyya M."/>
            <person name="Sandhu D."/>
            <person name="Valliyodan B."/>
            <person name="Lindquist E."/>
            <person name="Peto M."/>
            <person name="Grant D."/>
            <person name="Shu S."/>
            <person name="Goodstein D."/>
            <person name="Barry K."/>
            <person name="Futrell-Griggs M."/>
            <person name="Abernathy B."/>
            <person name="Du J."/>
            <person name="Tian Z."/>
            <person name="Zhu L."/>
            <person name="Gill N."/>
            <person name="Joshi T."/>
            <person name="Libault M."/>
            <person name="Sethuraman A."/>
            <person name="Zhang X."/>
            <person name="Shinozaki K."/>
            <person name="Nguyen H."/>
            <person name="Wing R."/>
            <person name="Cregan P."/>
            <person name="Specht J."/>
            <person name="Grimwood J."/>
            <person name="Rokhsar D."/>
            <person name="Stacey G."/>
            <person name="Shoemaker R."/>
            <person name="Jackson S."/>
        </authorList>
    </citation>
    <scope>NUCLEOTIDE SEQUENCE</scope>
    <source>
        <tissue evidence="2">Callus</tissue>
    </source>
</reference>
<dbReference type="AlphaFoldDB" id="A0A0R0H3I0"/>
<evidence type="ECO:0000256" key="1">
    <source>
        <dbReference type="SAM" id="Phobius"/>
    </source>
</evidence>
<keyword evidence="1" id="KW-0812">Transmembrane</keyword>
<evidence type="ECO:0000313" key="3">
    <source>
        <dbReference type="EnsemblPlants" id="KRH22023"/>
    </source>
</evidence>
<reference evidence="2 3" key="1">
    <citation type="journal article" date="2010" name="Nature">
        <title>Genome sequence of the palaeopolyploid soybean.</title>
        <authorList>
            <person name="Schmutz J."/>
            <person name="Cannon S.B."/>
            <person name="Schlueter J."/>
            <person name="Ma J."/>
            <person name="Mitros T."/>
            <person name="Nelson W."/>
            <person name="Hyten D.L."/>
            <person name="Song Q."/>
            <person name="Thelen J.J."/>
            <person name="Cheng J."/>
            <person name="Xu D."/>
            <person name="Hellsten U."/>
            <person name="May G.D."/>
            <person name="Yu Y."/>
            <person name="Sakurai T."/>
            <person name="Umezawa T."/>
            <person name="Bhattacharyya M.K."/>
            <person name="Sandhu D."/>
            <person name="Valliyodan B."/>
            <person name="Lindquist E."/>
            <person name="Peto M."/>
            <person name="Grant D."/>
            <person name="Shu S."/>
            <person name="Goodstein D."/>
            <person name="Barry K."/>
            <person name="Futrell-Griggs M."/>
            <person name="Abernathy B."/>
            <person name="Du J."/>
            <person name="Tian Z."/>
            <person name="Zhu L."/>
            <person name="Gill N."/>
            <person name="Joshi T."/>
            <person name="Libault M."/>
            <person name="Sethuraman A."/>
            <person name="Zhang X.-C."/>
            <person name="Shinozaki K."/>
            <person name="Nguyen H.T."/>
            <person name="Wing R.A."/>
            <person name="Cregan P."/>
            <person name="Specht J."/>
            <person name="Grimwood J."/>
            <person name="Rokhsar D."/>
            <person name="Stacey G."/>
            <person name="Shoemaker R.C."/>
            <person name="Jackson S.A."/>
        </authorList>
    </citation>
    <scope>NUCLEOTIDE SEQUENCE [LARGE SCALE GENOMIC DNA]</scope>
    <source>
        <strain evidence="3">cv. Williams 82</strain>
        <tissue evidence="2">Callus</tissue>
    </source>
</reference>
<dbReference type="ExpressionAtlas" id="A0A0R0H3I0">
    <property type="expression patterns" value="baseline"/>
</dbReference>
<dbReference type="PaxDb" id="3847-GLYMA13G34830.2"/>
<evidence type="ECO:0000313" key="4">
    <source>
        <dbReference type="Proteomes" id="UP000008827"/>
    </source>
</evidence>
<dbReference type="OrthoDB" id="5296at2759"/>
<keyword evidence="4" id="KW-1185">Reference proteome</keyword>
<proteinExistence type="predicted"/>
<gene>
    <name evidence="2" type="ORF">GLYMA_13G273100</name>
</gene>
<dbReference type="InParanoid" id="A0A0R0H3I0"/>
<dbReference type="EMBL" id="CM000846">
    <property type="protein sequence ID" value="KRH22023.1"/>
    <property type="molecule type" value="Genomic_DNA"/>
</dbReference>
<dbReference type="EnsemblPlants" id="KRH22024">
    <property type="protein sequence ID" value="KRH22024"/>
    <property type="gene ID" value="GLYMA_13G273100"/>
</dbReference>
<evidence type="ECO:0000313" key="2">
    <source>
        <dbReference type="EMBL" id="KRH22025.1"/>
    </source>
</evidence>
<protein>
    <submittedName>
        <fullName evidence="2 3">Uncharacterized protein</fullName>
    </submittedName>
</protein>
<dbReference type="FunCoup" id="A0A0R0H3I0">
    <property type="interactions" value="3263"/>
</dbReference>
<dbReference type="Proteomes" id="UP000008827">
    <property type="component" value="Chromosome 13"/>
</dbReference>
<dbReference type="EnsemblPlants" id="KRH22023">
    <property type="protein sequence ID" value="KRH22023"/>
    <property type="gene ID" value="GLYMA_13G273100"/>
</dbReference>
<dbReference type="EMBL" id="CM000846">
    <property type="protein sequence ID" value="KRH22025.1"/>
    <property type="molecule type" value="Genomic_DNA"/>
</dbReference>
<reference evidence="3" key="2">
    <citation type="submission" date="2018-02" db="UniProtKB">
        <authorList>
            <consortium name="EnsemblPlants"/>
        </authorList>
    </citation>
    <scope>IDENTIFICATION</scope>
    <source>
        <strain evidence="3">Williams 82</strain>
    </source>
</reference>
<accession>A0A0R0H3I0</accession>
<dbReference type="Gramene" id="KRH22024">
    <property type="protein sequence ID" value="KRH22024"/>
    <property type="gene ID" value="GLYMA_13G273100"/>
</dbReference>
<name>A0A0R0H3I0_SOYBN</name>
<dbReference type="EnsemblPlants" id="KRH22025">
    <property type="protein sequence ID" value="KRH22025"/>
    <property type="gene ID" value="GLYMA_13G273100"/>
</dbReference>
<dbReference type="PANTHER" id="PTHR35733:SF1">
    <property type="entry name" value="OS02G0307800 PROTEIN"/>
    <property type="match status" value="1"/>
</dbReference>
<keyword evidence="1" id="KW-0472">Membrane</keyword>
<dbReference type="PANTHER" id="PTHR35733">
    <property type="entry name" value="OS02G0307800 PROTEIN"/>
    <property type="match status" value="1"/>
</dbReference>
<feature type="transmembrane region" description="Helical" evidence="1">
    <location>
        <begin position="92"/>
        <end position="112"/>
    </location>
</feature>
<organism evidence="2">
    <name type="scientific">Glycine max</name>
    <name type="common">Soybean</name>
    <name type="synonym">Glycine hispida</name>
    <dbReference type="NCBI Taxonomy" id="3847"/>
    <lineage>
        <taxon>Eukaryota</taxon>
        <taxon>Viridiplantae</taxon>
        <taxon>Streptophyta</taxon>
        <taxon>Embryophyta</taxon>
        <taxon>Tracheophyta</taxon>
        <taxon>Spermatophyta</taxon>
        <taxon>Magnoliopsida</taxon>
        <taxon>eudicotyledons</taxon>
        <taxon>Gunneridae</taxon>
        <taxon>Pentapetalae</taxon>
        <taxon>rosids</taxon>
        <taxon>fabids</taxon>
        <taxon>Fabales</taxon>
        <taxon>Fabaceae</taxon>
        <taxon>Papilionoideae</taxon>
        <taxon>50 kb inversion clade</taxon>
        <taxon>NPAAA clade</taxon>
        <taxon>indigoferoid/millettioid clade</taxon>
        <taxon>Phaseoleae</taxon>
        <taxon>Glycine</taxon>
        <taxon>Glycine subgen. Soja</taxon>
    </lineage>
</organism>
<dbReference type="Gramene" id="KRH22025">
    <property type="protein sequence ID" value="KRH22025"/>
    <property type="gene ID" value="GLYMA_13G273100"/>
</dbReference>
<dbReference type="EMBL" id="CM000846">
    <property type="protein sequence ID" value="KRH22024.1"/>
    <property type="molecule type" value="Genomic_DNA"/>
</dbReference>
<dbReference type="Gramene" id="KRH22023">
    <property type="protein sequence ID" value="KRH22023"/>
    <property type="gene ID" value="GLYMA_13G273100"/>
</dbReference>
<sequence length="158" mass="17057">MLHSQCHHHHLLFPFTLTHHKVKPPLSILPPLLHHKPTILHSVSASAIPPWLAQLADAAADIDFETEGEGPVELPFSSTPSIFATADDPSPIQVASSVLLTGAVSVFLFRSLRRRAQRVKQSQFRSSGEKSIKEEALDSLKAMGSGSVKAKEDSASPG</sequence>